<feature type="transmembrane region" description="Helical" evidence="1">
    <location>
        <begin position="21"/>
        <end position="43"/>
    </location>
</feature>
<evidence type="ECO:0000256" key="1">
    <source>
        <dbReference type="SAM" id="Phobius"/>
    </source>
</evidence>
<evidence type="ECO:0000313" key="2">
    <source>
        <dbReference type="EMBL" id="KAK9949767.1"/>
    </source>
</evidence>
<dbReference type="EMBL" id="JBEDUW010000001">
    <property type="protein sequence ID" value="KAK9949767.1"/>
    <property type="molecule type" value="Genomic_DNA"/>
</dbReference>
<feature type="transmembrane region" description="Helical" evidence="1">
    <location>
        <begin position="49"/>
        <end position="74"/>
    </location>
</feature>
<gene>
    <name evidence="2" type="ORF">M0R45_005281</name>
</gene>
<keyword evidence="1" id="KW-0812">Transmembrane</keyword>
<accession>A0AAW1YM17</accession>
<organism evidence="2 3">
    <name type="scientific">Rubus argutus</name>
    <name type="common">Southern blackberry</name>
    <dbReference type="NCBI Taxonomy" id="59490"/>
    <lineage>
        <taxon>Eukaryota</taxon>
        <taxon>Viridiplantae</taxon>
        <taxon>Streptophyta</taxon>
        <taxon>Embryophyta</taxon>
        <taxon>Tracheophyta</taxon>
        <taxon>Spermatophyta</taxon>
        <taxon>Magnoliopsida</taxon>
        <taxon>eudicotyledons</taxon>
        <taxon>Gunneridae</taxon>
        <taxon>Pentapetalae</taxon>
        <taxon>rosids</taxon>
        <taxon>fabids</taxon>
        <taxon>Rosales</taxon>
        <taxon>Rosaceae</taxon>
        <taxon>Rosoideae</taxon>
        <taxon>Rosoideae incertae sedis</taxon>
        <taxon>Rubus</taxon>
    </lineage>
</organism>
<sequence length="183" mass="19707">MDIYRKFFCAPKSLCSCRRVGHAPSLFPCFSLFFLFPSFWFVFPSPFLSISFAGCFFLSPGSIFLLFFLILFSFHLSAPLHISFLSSCFNTGGGEDRDDAGASWARRVCAHRGGAASGGGIPQGFMVKPGGAAASRKAHNLVNGGGFFNGAAGQRRSTVVHARNSGREHKLLGAHKTLGIYIG</sequence>
<evidence type="ECO:0000313" key="3">
    <source>
        <dbReference type="Proteomes" id="UP001457282"/>
    </source>
</evidence>
<proteinExistence type="predicted"/>
<keyword evidence="1" id="KW-0472">Membrane</keyword>
<comment type="caution">
    <text evidence="2">The sequence shown here is derived from an EMBL/GenBank/DDBJ whole genome shotgun (WGS) entry which is preliminary data.</text>
</comment>
<keyword evidence="1" id="KW-1133">Transmembrane helix</keyword>
<dbReference type="AlphaFoldDB" id="A0AAW1YM17"/>
<keyword evidence="3" id="KW-1185">Reference proteome</keyword>
<dbReference type="Proteomes" id="UP001457282">
    <property type="component" value="Unassembled WGS sequence"/>
</dbReference>
<protein>
    <submittedName>
        <fullName evidence="2">Uncharacterized protein</fullName>
    </submittedName>
</protein>
<name>A0AAW1YM17_RUBAR</name>
<reference evidence="2 3" key="1">
    <citation type="journal article" date="2023" name="G3 (Bethesda)">
        <title>A chromosome-length genome assembly and annotation of blackberry (Rubus argutus, cv. 'Hillquist').</title>
        <authorList>
            <person name="Bruna T."/>
            <person name="Aryal R."/>
            <person name="Dudchenko O."/>
            <person name="Sargent D.J."/>
            <person name="Mead D."/>
            <person name="Buti M."/>
            <person name="Cavallini A."/>
            <person name="Hytonen T."/>
            <person name="Andres J."/>
            <person name="Pham M."/>
            <person name="Weisz D."/>
            <person name="Mascagni F."/>
            <person name="Usai G."/>
            <person name="Natali L."/>
            <person name="Bassil N."/>
            <person name="Fernandez G.E."/>
            <person name="Lomsadze A."/>
            <person name="Armour M."/>
            <person name="Olukolu B."/>
            <person name="Poorten T."/>
            <person name="Britton C."/>
            <person name="Davik J."/>
            <person name="Ashrafi H."/>
            <person name="Aiden E.L."/>
            <person name="Borodovsky M."/>
            <person name="Worthington M."/>
        </authorList>
    </citation>
    <scope>NUCLEOTIDE SEQUENCE [LARGE SCALE GENOMIC DNA]</scope>
    <source>
        <strain evidence="2">PI 553951</strain>
    </source>
</reference>